<evidence type="ECO:0000313" key="3">
    <source>
        <dbReference type="EMBL" id="CAB4533249.1"/>
    </source>
</evidence>
<dbReference type="GO" id="GO:0006799">
    <property type="term" value="P:polyphosphate biosynthetic process"/>
    <property type="evidence" value="ECO:0007669"/>
    <property type="project" value="UniProtKB-ARBA"/>
</dbReference>
<dbReference type="EMBL" id="CAEZSL010000009">
    <property type="protein sequence ID" value="CAB4533249.1"/>
    <property type="molecule type" value="Genomic_DNA"/>
</dbReference>
<evidence type="ECO:0000259" key="2">
    <source>
        <dbReference type="Pfam" id="PF09359"/>
    </source>
</evidence>
<gene>
    <name evidence="3" type="ORF">UFOPK1421_00138</name>
    <name evidence="4" type="ORF">UFOPK2921_00707</name>
    <name evidence="5" type="ORF">UFOPK3889_00487</name>
</gene>
<feature type="domain" description="VTC" evidence="2">
    <location>
        <begin position="26"/>
        <end position="226"/>
    </location>
</feature>
<dbReference type="Gene3D" id="3.20.100.30">
    <property type="entry name" value="VTC, catalytic tunnel domain"/>
    <property type="match status" value="1"/>
</dbReference>
<protein>
    <submittedName>
        <fullName evidence="4">Unannotated protein</fullName>
    </submittedName>
</protein>
<dbReference type="EMBL" id="CAEZZV010000075">
    <property type="protein sequence ID" value="CAB4778588.1"/>
    <property type="molecule type" value="Genomic_DNA"/>
</dbReference>
<sequence length="247" mass="28660">MPDNLFQHFSLTNLEVVDEIASLQRRYESKYVIHQSRLNHLAAELQRSWLVLSMNDSQAFLYKTTYFDDDNLTSYRDHVKGRRHRYKIRVRTYSDDSSFLEVKQKTGRGETKKFRRPRPADQQDQISPQEQDWLGQLITGIDQHSLHATLHLNYLRSTLVNPERGERLTIDQEIVMSNQNNSPLIAGATIIELKNQFPHSPTNRLLVRCGARRVSVSKYCAGIARLNPDFHQGMIRTAQRLVGLEAD</sequence>
<evidence type="ECO:0000313" key="4">
    <source>
        <dbReference type="EMBL" id="CAB4778588.1"/>
    </source>
</evidence>
<dbReference type="Pfam" id="PF09359">
    <property type="entry name" value="VTC"/>
    <property type="match status" value="1"/>
</dbReference>
<evidence type="ECO:0000313" key="5">
    <source>
        <dbReference type="EMBL" id="CAB4969694.1"/>
    </source>
</evidence>
<dbReference type="InterPro" id="IPR018966">
    <property type="entry name" value="VTC_domain"/>
</dbReference>
<accession>A0A6J6W6J1</accession>
<reference evidence="4" key="1">
    <citation type="submission" date="2020-05" db="EMBL/GenBank/DDBJ databases">
        <authorList>
            <person name="Chiriac C."/>
            <person name="Salcher M."/>
            <person name="Ghai R."/>
            <person name="Kavagutti S V."/>
        </authorList>
    </citation>
    <scope>NUCLEOTIDE SEQUENCE</scope>
</reference>
<dbReference type="EMBL" id="CAFBNZ010000066">
    <property type="protein sequence ID" value="CAB4969694.1"/>
    <property type="molecule type" value="Genomic_DNA"/>
</dbReference>
<evidence type="ECO:0000256" key="1">
    <source>
        <dbReference type="SAM" id="MobiDB-lite"/>
    </source>
</evidence>
<dbReference type="CDD" id="cd07750">
    <property type="entry name" value="PolyPPase_VTC_like"/>
    <property type="match status" value="1"/>
</dbReference>
<dbReference type="InterPro" id="IPR042267">
    <property type="entry name" value="VTC_sf"/>
</dbReference>
<proteinExistence type="predicted"/>
<dbReference type="AlphaFoldDB" id="A0A6J6W6J1"/>
<organism evidence="4">
    <name type="scientific">freshwater metagenome</name>
    <dbReference type="NCBI Taxonomy" id="449393"/>
    <lineage>
        <taxon>unclassified sequences</taxon>
        <taxon>metagenomes</taxon>
        <taxon>ecological metagenomes</taxon>
    </lineage>
</organism>
<name>A0A6J6W6J1_9ZZZZ</name>
<feature type="region of interest" description="Disordered" evidence="1">
    <location>
        <begin position="104"/>
        <end position="127"/>
    </location>
</feature>